<organism evidence="1 2">
    <name type="scientific">Gigaspora margarita</name>
    <dbReference type="NCBI Taxonomy" id="4874"/>
    <lineage>
        <taxon>Eukaryota</taxon>
        <taxon>Fungi</taxon>
        <taxon>Fungi incertae sedis</taxon>
        <taxon>Mucoromycota</taxon>
        <taxon>Glomeromycotina</taxon>
        <taxon>Glomeromycetes</taxon>
        <taxon>Diversisporales</taxon>
        <taxon>Gigasporaceae</taxon>
        <taxon>Gigaspora</taxon>
    </lineage>
</organism>
<dbReference type="Proteomes" id="UP000789901">
    <property type="component" value="Unassembled WGS sequence"/>
</dbReference>
<protein>
    <submittedName>
        <fullName evidence="1">34731_t:CDS:1</fullName>
    </submittedName>
</protein>
<dbReference type="EMBL" id="CAJVQB010018991">
    <property type="protein sequence ID" value="CAG8789526.1"/>
    <property type="molecule type" value="Genomic_DNA"/>
</dbReference>
<gene>
    <name evidence="1" type="ORF">GMARGA_LOCUS21014</name>
</gene>
<sequence length="55" mass="6128">MLDSCGLGVLVEITIGIDFLFEEPSTVPVHNQKKEEDDVQSLILVERTGAVDQLW</sequence>
<accession>A0ABN7VNV0</accession>
<comment type="caution">
    <text evidence="1">The sequence shown here is derived from an EMBL/GenBank/DDBJ whole genome shotgun (WGS) entry which is preliminary data.</text>
</comment>
<evidence type="ECO:0000313" key="2">
    <source>
        <dbReference type="Proteomes" id="UP000789901"/>
    </source>
</evidence>
<name>A0ABN7VNV0_GIGMA</name>
<evidence type="ECO:0000313" key="1">
    <source>
        <dbReference type="EMBL" id="CAG8789526.1"/>
    </source>
</evidence>
<reference evidence="1 2" key="1">
    <citation type="submission" date="2021-06" db="EMBL/GenBank/DDBJ databases">
        <authorList>
            <person name="Kallberg Y."/>
            <person name="Tangrot J."/>
            <person name="Rosling A."/>
        </authorList>
    </citation>
    <scope>NUCLEOTIDE SEQUENCE [LARGE SCALE GENOMIC DNA]</scope>
    <source>
        <strain evidence="1 2">120-4 pot B 10/14</strain>
    </source>
</reference>
<keyword evidence="2" id="KW-1185">Reference proteome</keyword>
<proteinExistence type="predicted"/>